<dbReference type="EMBL" id="VLLL01000007">
    <property type="protein sequence ID" value="TWJ10503.1"/>
    <property type="molecule type" value="Genomic_DNA"/>
</dbReference>
<dbReference type="OrthoDB" id="3846417at2"/>
<proteinExistence type="predicted"/>
<evidence type="ECO:0000313" key="1">
    <source>
        <dbReference type="EMBL" id="TWJ10503.1"/>
    </source>
</evidence>
<evidence type="ECO:0000313" key="2">
    <source>
        <dbReference type="Proteomes" id="UP000321617"/>
    </source>
</evidence>
<gene>
    <name evidence="1" type="ORF">LX16_3920</name>
</gene>
<sequence>MATFSPYEPETDPGVLADHAAQLIGIAGRITGHGVTVTTAIGSGAMEFSEMIAEPIRGVATENEAAWTSAMQAAIYGAAVAADFAADILEYEGKIDALKERWHEGAVRNFGAGHDTEAEGFDADFDAGRAALLAELNAEAKAAKSDFETAADDRKADLDSGPTAESIQRLIDEGMMPWFMGNNLWGDAAGTPPAVLQREYADKAEYHLNGGADGELDEADLRAANRILGAFGEYADFSYRLMDNLGAQGLLETAGRIGAGGFGSDLTAEIQANLGVALATATDPDNGGPSVGSEWIQELMNAGGQDLQIVGSSGEGNYGLGYYALAPLLLQTDRPFAPELLVPVTEHMMRLDERGAFMNPSMFGMSGADANRFDPTGRLNGSPLNAGLTAMNNNPESATIFFSENGRYEELVGEYEYQVYGHAFDDDAIDDNLTHLIGGQASHHVDMDLVGDAFEAAVTGLPAGTAVDGDRPRHTEDMITIMERAIEYVAEHPERFDNDERAFVVMDNFANASVHYMEDIHRLFSDEIYEWMPEPHGDRALDVSDSKLENWFNLIGGDVEAAGTVWGGSQALVLSQIAELPPEAFQSGAGEISEVHGLIAGALHSGMYESLHGDVKDEAELRSKWIFGAKAGLSLAGGFATGGLSLAAGAAAGVPIGWGIDALAGTWEMSPEEFNARVEENAERYNDDYDEMREGAGGEHIDAYRDALIEANPALADATVEVEDENGDMVDYPVVDIIVHNHFERYWENVEIPVER</sequence>
<dbReference type="AlphaFoldDB" id="A0A562UY36"/>
<name>A0A562UY36_9ACTN</name>
<dbReference type="RefSeq" id="WP_147141091.1">
    <property type="nucleotide sequence ID" value="NZ_BAABIJ010000003.1"/>
</dbReference>
<organism evidence="1 2">
    <name type="scientific">Stackebrandtia albiflava</name>
    <dbReference type="NCBI Taxonomy" id="406432"/>
    <lineage>
        <taxon>Bacteria</taxon>
        <taxon>Bacillati</taxon>
        <taxon>Actinomycetota</taxon>
        <taxon>Actinomycetes</taxon>
        <taxon>Glycomycetales</taxon>
        <taxon>Glycomycetaceae</taxon>
        <taxon>Stackebrandtia</taxon>
    </lineage>
</organism>
<keyword evidence="2" id="KW-1185">Reference proteome</keyword>
<accession>A0A562UY36</accession>
<comment type="caution">
    <text evidence="1">The sequence shown here is derived from an EMBL/GenBank/DDBJ whole genome shotgun (WGS) entry which is preliminary data.</text>
</comment>
<reference evidence="1 2" key="1">
    <citation type="journal article" date="2013" name="Stand. Genomic Sci.">
        <title>Genomic Encyclopedia of Type Strains, Phase I: The one thousand microbial genomes (KMG-I) project.</title>
        <authorList>
            <person name="Kyrpides N.C."/>
            <person name="Woyke T."/>
            <person name="Eisen J.A."/>
            <person name="Garrity G."/>
            <person name="Lilburn T.G."/>
            <person name="Beck B.J."/>
            <person name="Whitman W.B."/>
            <person name="Hugenholtz P."/>
            <person name="Klenk H.P."/>
        </authorList>
    </citation>
    <scope>NUCLEOTIDE SEQUENCE [LARGE SCALE GENOMIC DNA]</scope>
    <source>
        <strain evidence="1 2">DSM 45044</strain>
    </source>
</reference>
<dbReference type="Proteomes" id="UP000321617">
    <property type="component" value="Unassembled WGS sequence"/>
</dbReference>
<protein>
    <submittedName>
        <fullName evidence="1">Uncharacterized protein</fullName>
    </submittedName>
</protein>